<accession>A0ABT1Q747</accession>
<dbReference type="RefSeq" id="WP_255923659.1">
    <property type="nucleotide sequence ID" value="NZ_JANFNG010000038.1"/>
</dbReference>
<organism evidence="3 4">
    <name type="scientific">Streptomyces humicola</name>
    <dbReference type="NCBI Taxonomy" id="2953240"/>
    <lineage>
        <taxon>Bacteria</taxon>
        <taxon>Bacillati</taxon>
        <taxon>Actinomycetota</taxon>
        <taxon>Actinomycetes</taxon>
        <taxon>Kitasatosporales</taxon>
        <taxon>Streptomycetaceae</taxon>
        <taxon>Streptomyces</taxon>
    </lineage>
</organism>
<dbReference type="Pfam" id="PF05235">
    <property type="entry name" value="CHAD"/>
    <property type="match status" value="1"/>
</dbReference>
<dbReference type="Gene3D" id="1.40.20.10">
    <property type="entry name" value="CHAD domain"/>
    <property type="match status" value="1"/>
</dbReference>
<feature type="region of interest" description="Disordered" evidence="1">
    <location>
        <begin position="1"/>
        <end position="22"/>
    </location>
</feature>
<dbReference type="EMBL" id="JANFNG010000038">
    <property type="protein sequence ID" value="MCQ4084592.1"/>
    <property type="molecule type" value="Genomic_DNA"/>
</dbReference>
<evidence type="ECO:0000259" key="2">
    <source>
        <dbReference type="PROSITE" id="PS51708"/>
    </source>
</evidence>
<dbReference type="Proteomes" id="UP001057702">
    <property type="component" value="Unassembled WGS sequence"/>
</dbReference>
<evidence type="ECO:0000256" key="1">
    <source>
        <dbReference type="SAM" id="MobiDB-lite"/>
    </source>
</evidence>
<keyword evidence="4" id="KW-1185">Reference proteome</keyword>
<reference evidence="3" key="1">
    <citation type="submission" date="2022-06" db="EMBL/GenBank/DDBJ databases">
        <title>Draft genome sequence of Streptomyces sp. RB6PN25 isolated from peat swamp forest in Thailand.</title>
        <authorList>
            <person name="Duangmal K."/>
            <person name="Klaysubun C."/>
        </authorList>
    </citation>
    <scope>NUCLEOTIDE SEQUENCE</scope>
    <source>
        <strain evidence="3">RB6PN25</strain>
    </source>
</reference>
<dbReference type="SMART" id="SM00880">
    <property type="entry name" value="CHAD"/>
    <property type="match status" value="1"/>
</dbReference>
<feature type="domain" description="CHAD" evidence="2">
    <location>
        <begin position="23"/>
        <end position="342"/>
    </location>
</feature>
<gene>
    <name evidence="3" type="ORF">NGB36_29455</name>
</gene>
<dbReference type="InterPro" id="IPR007899">
    <property type="entry name" value="CHAD_dom"/>
</dbReference>
<sequence>MAQRHPDSPLAPTAPGAHLPSADRTGGEVLAAYLGAHAGEFLRALRLGEEDEASAVQLMRGSARRISAALHTYEPLVEAVWAERLRGELGWLNATLSREQQCAVHLARLRSALARLTSDEGGGQARSTMAVGAARAGALLERQLTLVRTRAHSSTLQAFGSSRFHAVADSVALLVSELPLTTAAAAPAPRVLTPLAEAAHRRLVEAAQALPLAVAARPYNGYALRTVLAESPADAGADEAQDAPWHRTRALVRLSRYALEVLDGAAPPPAGSPNAARLHGAARALDRHREAADAAAAVAGAARTPRITPATAYALGVLHTDQRSEVEAARYAFSHMWQGMVPAPAPATAP</sequence>
<comment type="caution">
    <text evidence="3">The sequence shown here is derived from an EMBL/GenBank/DDBJ whole genome shotgun (WGS) entry which is preliminary data.</text>
</comment>
<evidence type="ECO:0000313" key="3">
    <source>
        <dbReference type="EMBL" id="MCQ4084592.1"/>
    </source>
</evidence>
<name>A0ABT1Q747_9ACTN</name>
<dbReference type="PROSITE" id="PS51708">
    <property type="entry name" value="CHAD"/>
    <property type="match status" value="1"/>
</dbReference>
<proteinExistence type="predicted"/>
<evidence type="ECO:0000313" key="4">
    <source>
        <dbReference type="Proteomes" id="UP001057702"/>
    </source>
</evidence>
<dbReference type="InterPro" id="IPR038186">
    <property type="entry name" value="CHAD_dom_sf"/>
</dbReference>
<protein>
    <submittedName>
        <fullName evidence="3">CHAD domain-containing protein</fullName>
    </submittedName>
</protein>